<accession>A0A9P0APV2</accession>
<evidence type="ECO:0000313" key="4">
    <source>
        <dbReference type="EMBL" id="CAH0395498.1"/>
    </source>
</evidence>
<feature type="repeat" description="ANK" evidence="1">
    <location>
        <begin position="2322"/>
        <end position="2354"/>
    </location>
</feature>
<feature type="repeat" description="ANK" evidence="1">
    <location>
        <begin position="2282"/>
        <end position="2304"/>
    </location>
</feature>
<feature type="repeat" description="ANK" evidence="1">
    <location>
        <begin position="1499"/>
        <end position="1531"/>
    </location>
</feature>
<dbReference type="EMBL" id="OU963870">
    <property type="protein sequence ID" value="CAH0395498.1"/>
    <property type="molecule type" value="Genomic_DNA"/>
</dbReference>
<dbReference type="SUPFAM" id="SSF48452">
    <property type="entry name" value="TPR-like"/>
    <property type="match status" value="2"/>
</dbReference>
<name>A0A9P0APV2_BEMTA</name>
<feature type="repeat" description="TPR" evidence="2">
    <location>
        <begin position="2111"/>
        <end position="2144"/>
    </location>
</feature>
<dbReference type="Pfam" id="PF13424">
    <property type="entry name" value="TPR_12"/>
    <property type="match status" value="1"/>
</dbReference>
<feature type="repeat" description="ANK" evidence="1">
    <location>
        <begin position="1273"/>
        <end position="1305"/>
    </location>
</feature>
<feature type="repeat" description="ANK" evidence="1">
    <location>
        <begin position="2249"/>
        <end position="2281"/>
    </location>
</feature>
<feature type="repeat" description="ANK" evidence="1">
    <location>
        <begin position="1401"/>
        <end position="1433"/>
    </location>
</feature>
<dbReference type="PROSITE" id="PS50297">
    <property type="entry name" value="ANK_REP_REGION"/>
    <property type="match status" value="23"/>
</dbReference>
<evidence type="ECO:0000256" key="1">
    <source>
        <dbReference type="PROSITE-ProRule" id="PRU00023"/>
    </source>
</evidence>
<feature type="repeat" description="ANK" evidence="1">
    <location>
        <begin position="1371"/>
        <end position="1403"/>
    </location>
</feature>
<dbReference type="InterPro" id="IPR036770">
    <property type="entry name" value="Ankyrin_rpt-contain_sf"/>
</dbReference>
<organism evidence="4 5">
    <name type="scientific">Bemisia tabaci</name>
    <name type="common">Sweetpotato whitefly</name>
    <name type="synonym">Aleurodes tabaci</name>
    <dbReference type="NCBI Taxonomy" id="7038"/>
    <lineage>
        <taxon>Eukaryota</taxon>
        <taxon>Metazoa</taxon>
        <taxon>Ecdysozoa</taxon>
        <taxon>Arthropoda</taxon>
        <taxon>Hexapoda</taxon>
        <taxon>Insecta</taxon>
        <taxon>Pterygota</taxon>
        <taxon>Neoptera</taxon>
        <taxon>Paraneoptera</taxon>
        <taxon>Hemiptera</taxon>
        <taxon>Sternorrhyncha</taxon>
        <taxon>Aleyrodoidea</taxon>
        <taxon>Aleyrodidae</taxon>
        <taxon>Aleyrodinae</taxon>
        <taxon>Bemisia</taxon>
    </lineage>
</organism>
<keyword evidence="2" id="KW-0802">TPR repeat</keyword>
<dbReference type="Gene3D" id="1.25.40.10">
    <property type="entry name" value="Tetratricopeptide repeat domain"/>
    <property type="match status" value="2"/>
</dbReference>
<dbReference type="SMART" id="SM00248">
    <property type="entry name" value="ANK"/>
    <property type="match status" value="33"/>
</dbReference>
<feature type="repeat" description="ANK" evidence="1">
    <location>
        <begin position="906"/>
        <end position="928"/>
    </location>
</feature>
<dbReference type="Pfam" id="PF12796">
    <property type="entry name" value="Ank_2"/>
    <property type="match status" value="10"/>
</dbReference>
<dbReference type="Proteomes" id="UP001152759">
    <property type="component" value="Chromosome 9"/>
</dbReference>
<dbReference type="SMART" id="SM00028">
    <property type="entry name" value="TPR"/>
    <property type="match status" value="2"/>
</dbReference>
<feature type="repeat" description="ANK" evidence="1">
    <location>
        <begin position="1008"/>
        <end position="1040"/>
    </location>
</feature>
<feature type="repeat" description="ANK" evidence="1">
    <location>
        <begin position="1752"/>
        <end position="1784"/>
    </location>
</feature>
<gene>
    <name evidence="4" type="ORF">BEMITA_LOCUS13679</name>
</gene>
<sequence>MDARNEKLLALFHTRKKKFVAQYKQFFRSFSKAKSFYFYVLTELISAVSVNKTDAFERLCDVIEFVSINNDATQAYLKDPENPLSGTNLVILACKYNKPEILKLLFGQCLKVLNILDGMEVPQLDYAEKEGHSALYYAISSNNIILLTVLFEQSSSTVPSFNSRKFDEVFSRAYRELKLKRVPLSREMESYVENKLLDLRFFSENSVQVEHTENYLSNIIKRIELVVENIFSLNEEYSEANVDDKFILIAKFIARNIYVLKRQLKSTYRKLPWEEIEFCLICFVSCQEKKQELNILYSLTLNKSKILKYLKSFALKLKDEKFTEDHIDICKLAVLPNLKRYQVIQEIIQNSPEFESLYDDYKKVRNITSLRKISFFVTLAVSANPEEREAELLIARALQVMGEYFKNTLESPKLSDTVSELLLSSLSRNTRKIIIDLRNALSHSYSLAKRTKIEKKGDRDFFAGIQKDLKIILHQVNDFLIHNQAECFELFLRKVSVAKCKDDLQEVIETLSWENFNQMIPQNPEILKLKKLEELMEGLRSYATDLTSFEKGLFKEIEEYLAPLSTQSEAIFSGHLMRFNAVISTIIILKHEKVDSQLFNKLKLGALTFLNNVDLRIKPNILKAAIDRSLAIFRSVKPRVKIEEFEKIHMLELKLFHLAEIAIDDVEWIKKLREELIKKDVLYSTATEKVTADAIKFEYSDRLTSKIKELRSILKRSGLDGKIVKNFSQKQLLLLPVIEMLVLDIMSILVSAKKCLEKNTFLMDENVPLLIGKCLRDHLAHNNATVDLILDDPDLSVVLNAKKLASIENLINCTSKVGKFMVENPFTLRDKHNQELNIITNQEKMFSALVKGNTELFENCLKEGSDIRSRSNNLSTAVHFACKGSNLEVLQSLLKQNLSPNTRNIDGQTALHMAAQHGNHNVVLFLLKEVKLKVDDIDNFGRTPLHLAAKNGHLDCVKVLLRNNASTLVEDGQRFSPLLQAVRNKHLAVVKILMETKRNVSINSSSSDGYTLLHYAAGGGSLDLVNFLLLNNANVNAQHDYGEAPLHLAASNGHLNVTKALIQKGADVNCRTIQGFTPLHSAVISGHETIVRVLLQHGANPNICVFDEAKAYTPLHFAAEQNCNGILCALLEYKANADIPTLTGETPLSIAAKFASLKIVSTLLKHGVDIQASTKVNPLHYASARSHIKVTELLIKSGIDVNSKDASGRTPLHTAAHFGDVDIVRLLIKHKAMVNTQCVSGFTPLHLAVVSGNIAIIDVLIRNGADVNIKNSDGTTAIHFAALNGCQEAGSILISNNADINIKTNNNTAPLQTAIKVGHLNIVKLFFNVSNANKAEYFNELGALHLAAEVGNKEITEFLIAIGASVNLKFRSHGPLIHAVKCNCVEIVELLLDHGANVNENNGEPLYLAIDYGFKDVFEILLKNGAQPDRKISGDATLLHFAANKGDARMVIALINRGAKINALDARGETPLLIASMRGHVEVVKALIIEKADTNISSDVGTPLHVAITCGHLKVVEILLKNGAKTNLKDPRNRTPLELAIIGCNSQIAQMLLKLPEGNEIDVNVRVDHGRTLLHHAALQGNLELVKLLTDHGFDVNAVDDSGAKPIHCGATANKKETVEFFLNKGLSMHEIDAFRRTPLHYAAAKGSIEVTNHLITRGANINSEDVDDLKPIHVAAANNHKEIIKILLRNGSSYCAMDKFKKKPLEYSLNEEVKGLLLSTEKLFDCLKQNNLSELATLVKAGACVDLIHPQFGTPLHYAVWKGYDKIVECLLENHANPNTVTEKGFTPLHYAAKYSRSQSVISLLHKGAMYNFASNSEKLPLHFAKDVKIMWLLKMIDHAFRSVKNGNVQFLCDIKKVTDKEIVKAIMQACNEENRTLIVVAIHHKFPLVKQLKEVFQFSGSIEAVRQLIHSKNESARSESMLENLYENRRDILGEDSPGTWDVQVLMAELKCTQGHYQEAMNILNNVNKKQIEMLGNNSDDTLLSRRMIALVLSKSGDFEKSYTIFQEIYLARKRISGPNHFDTLDALFDVTATLGNLGKCEEAFRNFQTIFEFRKKLVGENHEATLFARSNMAATLANLKKFEEALEIFKEVHAKRKIVLGIHHRETVSTLQNIAQMYLSLKKYRNALNALEEVFNIQKDKLGPNHYDTLYSQAAIAETLSLQNKFHSSLKISKEVLERSKALYGLDHPLVIKVSTKIKETNLRLRMEGINITEQKNIYIAASEGDLRTVERLLYTGVGVNDKDAEGRSPLHYAINNGHFTVVKFLLENEADPTLTTNKGNSPLHTAVAKGDKTVVEILFQYVPENKLNHFINLKTTASGNSALHIATRNGNLDVVKSLLNHGAKYSIKNQENKTPLDVSTNRTISALLEEIEGLFEDAVKGTTEIVGKLKAMNADDFKVVTNARNHSGHTLFQLAFQAAKKHEYIVSQFLGMYCSNASSK</sequence>
<feature type="repeat" description="ANK" evidence="1">
    <location>
        <begin position="1041"/>
        <end position="1073"/>
    </location>
</feature>
<feature type="repeat" description="ANK" evidence="1">
    <location>
        <begin position="1143"/>
        <end position="1175"/>
    </location>
</feature>
<evidence type="ECO:0000313" key="5">
    <source>
        <dbReference type="Proteomes" id="UP001152759"/>
    </source>
</evidence>
<dbReference type="KEGG" id="btab:109038183"/>
<dbReference type="InterPro" id="IPR011990">
    <property type="entry name" value="TPR-like_helical_dom_sf"/>
</dbReference>
<keyword evidence="5" id="KW-1185">Reference proteome</keyword>
<feature type="repeat" description="ANK" evidence="1">
    <location>
        <begin position="1635"/>
        <end position="1667"/>
    </location>
</feature>
<evidence type="ECO:0000256" key="2">
    <source>
        <dbReference type="PROSITE-ProRule" id="PRU00339"/>
    </source>
</evidence>
<dbReference type="InterPro" id="IPR002110">
    <property type="entry name" value="Ankyrin_rpt"/>
</dbReference>
<feature type="repeat" description="ANK" evidence="1">
    <location>
        <begin position="1785"/>
        <end position="1817"/>
    </location>
</feature>
<dbReference type="Pfam" id="PF13374">
    <property type="entry name" value="TPR_10"/>
    <property type="match status" value="1"/>
</dbReference>
<feature type="repeat" description="ANK" evidence="1">
    <location>
        <begin position="1240"/>
        <end position="1272"/>
    </location>
</feature>
<protein>
    <submittedName>
        <fullName evidence="4">Uncharacterized protein</fullName>
    </submittedName>
</protein>
<dbReference type="PANTHER" id="PTHR24133">
    <property type="entry name" value="ANKYRIN DOMAIN-CONTAINING"/>
    <property type="match status" value="1"/>
</dbReference>
<feature type="repeat" description="ANK" evidence="1">
    <location>
        <begin position="1207"/>
        <end position="1239"/>
    </location>
</feature>
<dbReference type="InterPro" id="IPR019734">
    <property type="entry name" value="TPR_rpt"/>
</dbReference>
<feature type="repeat" description="ANK" evidence="1">
    <location>
        <begin position="873"/>
        <end position="905"/>
    </location>
</feature>
<dbReference type="SUPFAM" id="SSF48403">
    <property type="entry name" value="Ankyrin repeat"/>
    <property type="match status" value="4"/>
</dbReference>
<feature type="repeat" description="ANK" evidence="1">
    <location>
        <begin position="1174"/>
        <end position="1206"/>
    </location>
</feature>
<evidence type="ECO:0000256" key="3">
    <source>
        <dbReference type="SAM" id="Coils"/>
    </source>
</evidence>
<feature type="repeat" description="ANK" evidence="1">
    <location>
        <begin position="1434"/>
        <end position="1466"/>
    </location>
</feature>
<proteinExistence type="predicted"/>
<feature type="repeat" description="ANK" evidence="1">
    <location>
        <begin position="1339"/>
        <end position="1371"/>
    </location>
</feature>
<dbReference type="PANTHER" id="PTHR24133:SF40">
    <property type="entry name" value="ANKYRIN REPEAT DOMAIN 44"/>
    <property type="match status" value="1"/>
</dbReference>
<feature type="repeat" description="ANK" evidence="1">
    <location>
        <begin position="1467"/>
        <end position="1499"/>
    </location>
</feature>
<dbReference type="Gene3D" id="1.25.40.20">
    <property type="entry name" value="Ankyrin repeat-containing domain"/>
    <property type="match status" value="9"/>
</dbReference>
<feature type="repeat" description="ANK" evidence="1">
    <location>
        <begin position="940"/>
        <end position="972"/>
    </location>
</feature>
<feature type="repeat" description="ANK" evidence="1">
    <location>
        <begin position="1074"/>
        <end position="1103"/>
    </location>
</feature>
<feature type="repeat" description="ANK" evidence="1">
    <location>
        <begin position="1569"/>
        <end position="1601"/>
    </location>
</feature>
<dbReference type="InterPro" id="IPR052391">
    <property type="entry name" value="E3_Ligase-Neurotoxin"/>
</dbReference>
<dbReference type="PROSITE" id="PS50005">
    <property type="entry name" value="TPR"/>
    <property type="match status" value="1"/>
</dbReference>
<dbReference type="PRINTS" id="PR01415">
    <property type="entry name" value="ANKYRIN"/>
</dbReference>
<dbReference type="PROSITE" id="PS50088">
    <property type="entry name" value="ANK_REPEAT"/>
    <property type="match status" value="25"/>
</dbReference>
<keyword evidence="3" id="KW-0175">Coiled coil</keyword>
<reference evidence="4" key="1">
    <citation type="submission" date="2021-12" db="EMBL/GenBank/DDBJ databases">
        <authorList>
            <person name="King R."/>
        </authorList>
    </citation>
    <scope>NUCLEOTIDE SEQUENCE</scope>
</reference>
<keyword evidence="1" id="KW-0040">ANK repeat</keyword>
<dbReference type="Pfam" id="PF00023">
    <property type="entry name" value="Ank"/>
    <property type="match status" value="3"/>
</dbReference>
<feature type="repeat" description="ANK" evidence="1">
    <location>
        <begin position="1668"/>
        <end position="1700"/>
    </location>
</feature>
<feature type="coiled-coil region" evidence="3">
    <location>
        <begin position="2117"/>
        <end position="2144"/>
    </location>
</feature>